<organism evidence="1 2">
    <name type="scientific">Botryotinia fuckeliana (strain T4)</name>
    <name type="common">Noble rot fungus</name>
    <name type="synonym">Botrytis cinerea</name>
    <dbReference type="NCBI Taxonomy" id="999810"/>
    <lineage>
        <taxon>Eukaryota</taxon>
        <taxon>Fungi</taxon>
        <taxon>Dikarya</taxon>
        <taxon>Ascomycota</taxon>
        <taxon>Pezizomycotina</taxon>
        <taxon>Leotiomycetes</taxon>
        <taxon>Helotiales</taxon>
        <taxon>Sclerotiniaceae</taxon>
        <taxon>Botrytis</taxon>
    </lineage>
</organism>
<evidence type="ECO:0000313" key="2">
    <source>
        <dbReference type="Proteomes" id="UP000008177"/>
    </source>
</evidence>
<dbReference type="Proteomes" id="UP000008177">
    <property type="component" value="Unplaced contigs"/>
</dbReference>
<dbReference type="InParanoid" id="G2YYE3"/>
<accession>G2YYE3</accession>
<gene>
    <name evidence="1" type="ORF">BofuT4_uP144490.1</name>
</gene>
<dbReference type="AlphaFoldDB" id="G2YYE3"/>
<sequence length="70" mass="7724">MSISLDSAILVQLLCMLNHHGTKSISFLTTPFLREHLCINFAIVNSDSVMQGDDSKTIEIQLSHGVHSLD</sequence>
<evidence type="ECO:0000313" key="1">
    <source>
        <dbReference type="EMBL" id="CCD56641.1"/>
    </source>
</evidence>
<protein>
    <submittedName>
        <fullName evidence="1">Uncharacterized protein</fullName>
    </submittedName>
</protein>
<reference evidence="2" key="1">
    <citation type="journal article" date="2011" name="PLoS Genet.">
        <title>Genomic analysis of the necrotrophic fungal pathogens Sclerotinia sclerotiorum and Botrytis cinerea.</title>
        <authorList>
            <person name="Amselem J."/>
            <person name="Cuomo C.A."/>
            <person name="van Kan J.A."/>
            <person name="Viaud M."/>
            <person name="Benito E.P."/>
            <person name="Couloux A."/>
            <person name="Coutinho P.M."/>
            <person name="de Vries R.P."/>
            <person name="Dyer P.S."/>
            <person name="Fillinger S."/>
            <person name="Fournier E."/>
            <person name="Gout L."/>
            <person name="Hahn M."/>
            <person name="Kohn L."/>
            <person name="Lapalu N."/>
            <person name="Plummer K.M."/>
            <person name="Pradier J.M."/>
            <person name="Quevillon E."/>
            <person name="Sharon A."/>
            <person name="Simon A."/>
            <person name="ten Have A."/>
            <person name="Tudzynski B."/>
            <person name="Tudzynski P."/>
            <person name="Wincker P."/>
            <person name="Andrew M."/>
            <person name="Anthouard V."/>
            <person name="Beever R.E."/>
            <person name="Beffa R."/>
            <person name="Benoit I."/>
            <person name="Bouzid O."/>
            <person name="Brault B."/>
            <person name="Chen Z."/>
            <person name="Choquer M."/>
            <person name="Collemare J."/>
            <person name="Cotton P."/>
            <person name="Danchin E.G."/>
            <person name="Da Silva C."/>
            <person name="Gautier A."/>
            <person name="Giraud C."/>
            <person name="Giraud T."/>
            <person name="Gonzalez C."/>
            <person name="Grossetete S."/>
            <person name="Guldener U."/>
            <person name="Henrissat B."/>
            <person name="Howlett B.J."/>
            <person name="Kodira C."/>
            <person name="Kretschmer M."/>
            <person name="Lappartient A."/>
            <person name="Leroch M."/>
            <person name="Levis C."/>
            <person name="Mauceli E."/>
            <person name="Neuveglise C."/>
            <person name="Oeser B."/>
            <person name="Pearson M."/>
            <person name="Poulain J."/>
            <person name="Poussereau N."/>
            <person name="Quesneville H."/>
            <person name="Rascle C."/>
            <person name="Schumacher J."/>
            <person name="Segurens B."/>
            <person name="Sexton A."/>
            <person name="Silva E."/>
            <person name="Sirven C."/>
            <person name="Soanes D.M."/>
            <person name="Talbot N.J."/>
            <person name="Templeton M."/>
            <person name="Yandava C."/>
            <person name="Yarden O."/>
            <person name="Zeng Q."/>
            <person name="Rollins J.A."/>
            <person name="Lebrun M.H."/>
            <person name="Dickman M."/>
        </authorList>
    </citation>
    <scope>NUCLEOTIDE SEQUENCE [LARGE SCALE GENOMIC DNA]</scope>
    <source>
        <strain evidence="2">T4</strain>
    </source>
</reference>
<name>G2YYE3_BOTF4</name>
<dbReference type="HOGENOM" id="CLU_2757525_0_0_1"/>
<proteinExistence type="predicted"/>
<dbReference type="EMBL" id="FQ790361">
    <property type="protein sequence ID" value="CCD56641.1"/>
    <property type="molecule type" value="Genomic_DNA"/>
</dbReference>